<dbReference type="SUPFAM" id="SSF103473">
    <property type="entry name" value="MFS general substrate transporter"/>
    <property type="match status" value="1"/>
</dbReference>
<dbReference type="Pfam" id="PF07690">
    <property type="entry name" value="MFS_1"/>
    <property type="match status" value="1"/>
</dbReference>
<evidence type="ECO:0000313" key="8">
    <source>
        <dbReference type="EMBL" id="QIQ01252.1"/>
    </source>
</evidence>
<reference evidence="8 9" key="1">
    <citation type="submission" date="2020-03" db="EMBL/GenBank/DDBJ databases">
        <title>A novel species.</title>
        <authorList>
            <person name="Gao J."/>
        </authorList>
    </citation>
    <scope>NUCLEOTIDE SEQUENCE [LARGE SCALE GENOMIC DNA]</scope>
    <source>
        <strain evidence="8 9">QMT-12</strain>
    </source>
</reference>
<feature type="transmembrane region" description="Helical" evidence="6">
    <location>
        <begin position="74"/>
        <end position="94"/>
    </location>
</feature>
<feature type="transmembrane region" description="Helical" evidence="6">
    <location>
        <begin position="242"/>
        <end position="263"/>
    </location>
</feature>
<dbReference type="PANTHER" id="PTHR42910">
    <property type="entry name" value="TRANSPORTER SCO4007-RELATED"/>
    <property type="match status" value="1"/>
</dbReference>
<feature type="transmembrane region" description="Helical" evidence="6">
    <location>
        <begin position="388"/>
        <end position="412"/>
    </location>
</feature>
<dbReference type="EMBL" id="CP050177">
    <property type="protein sequence ID" value="QIQ01252.1"/>
    <property type="molecule type" value="Genomic_DNA"/>
</dbReference>
<dbReference type="Proteomes" id="UP000501179">
    <property type="component" value="Chromosome"/>
</dbReference>
<feature type="transmembrane region" description="Helical" evidence="6">
    <location>
        <begin position="190"/>
        <end position="210"/>
    </location>
</feature>
<proteinExistence type="predicted"/>
<dbReference type="InterPro" id="IPR036259">
    <property type="entry name" value="MFS_trans_sf"/>
</dbReference>
<keyword evidence="9" id="KW-1185">Reference proteome</keyword>
<dbReference type="GO" id="GO:0022857">
    <property type="term" value="F:transmembrane transporter activity"/>
    <property type="evidence" value="ECO:0007669"/>
    <property type="project" value="InterPro"/>
</dbReference>
<keyword evidence="3 6" id="KW-1133">Transmembrane helix</keyword>
<dbReference type="InterPro" id="IPR011701">
    <property type="entry name" value="MFS"/>
</dbReference>
<feature type="transmembrane region" description="Helical" evidence="6">
    <location>
        <begin position="303"/>
        <end position="321"/>
    </location>
</feature>
<dbReference type="CDD" id="cd17324">
    <property type="entry name" value="MFS_NepI_like"/>
    <property type="match status" value="1"/>
</dbReference>
<dbReference type="AlphaFoldDB" id="A0A6G9GSM5"/>
<evidence type="ECO:0000256" key="3">
    <source>
        <dbReference type="ARBA" id="ARBA00022989"/>
    </source>
</evidence>
<keyword evidence="2 6" id="KW-0812">Transmembrane</keyword>
<comment type="subcellular location">
    <subcellularLocation>
        <location evidence="1">Cell membrane</location>
        <topology evidence="1">Multi-pass membrane protein</topology>
    </subcellularLocation>
</comment>
<evidence type="ECO:0000313" key="9">
    <source>
        <dbReference type="Proteomes" id="UP000501179"/>
    </source>
</evidence>
<dbReference type="PROSITE" id="PS50850">
    <property type="entry name" value="MFS"/>
    <property type="match status" value="1"/>
</dbReference>
<evidence type="ECO:0000256" key="6">
    <source>
        <dbReference type="SAM" id="Phobius"/>
    </source>
</evidence>
<name>A0A6G9GSM5_9ACTN</name>
<feature type="transmembrane region" description="Helical" evidence="6">
    <location>
        <begin position="36"/>
        <end position="54"/>
    </location>
</feature>
<feature type="region of interest" description="Disordered" evidence="5">
    <location>
        <begin position="1"/>
        <end position="27"/>
    </location>
</feature>
<feature type="transmembrane region" description="Helical" evidence="6">
    <location>
        <begin position="357"/>
        <end position="376"/>
    </location>
</feature>
<dbReference type="RefSeq" id="WP_167022892.1">
    <property type="nucleotide sequence ID" value="NZ_CP050177.1"/>
</dbReference>
<evidence type="ECO:0000256" key="4">
    <source>
        <dbReference type="ARBA" id="ARBA00023136"/>
    </source>
</evidence>
<dbReference type="PANTHER" id="PTHR42910:SF1">
    <property type="entry name" value="MAJOR FACILITATOR SUPERFAMILY (MFS) PROFILE DOMAIN-CONTAINING PROTEIN"/>
    <property type="match status" value="1"/>
</dbReference>
<evidence type="ECO:0000256" key="1">
    <source>
        <dbReference type="ARBA" id="ARBA00004651"/>
    </source>
</evidence>
<evidence type="ECO:0000256" key="5">
    <source>
        <dbReference type="SAM" id="MobiDB-lite"/>
    </source>
</evidence>
<evidence type="ECO:0000259" key="7">
    <source>
        <dbReference type="PROSITE" id="PS50850"/>
    </source>
</evidence>
<feature type="transmembrane region" description="Helical" evidence="6">
    <location>
        <begin position="269"/>
        <end position="291"/>
    </location>
</feature>
<dbReference type="Gene3D" id="1.20.1250.20">
    <property type="entry name" value="MFS general substrate transporter like domains"/>
    <property type="match status" value="1"/>
</dbReference>
<keyword evidence="4 6" id="KW-0472">Membrane</keyword>
<organism evidence="8 9">
    <name type="scientific">Streptomyces liangshanensis</name>
    <dbReference type="NCBI Taxonomy" id="2717324"/>
    <lineage>
        <taxon>Bacteria</taxon>
        <taxon>Bacillati</taxon>
        <taxon>Actinomycetota</taxon>
        <taxon>Actinomycetes</taxon>
        <taxon>Kitasatosporales</taxon>
        <taxon>Streptomycetaceae</taxon>
        <taxon>Streptomyces</taxon>
    </lineage>
</organism>
<dbReference type="KEGG" id="slia:HA039_02130"/>
<feature type="transmembrane region" description="Helical" evidence="6">
    <location>
        <begin position="103"/>
        <end position="121"/>
    </location>
</feature>
<evidence type="ECO:0000256" key="2">
    <source>
        <dbReference type="ARBA" id="ARBA00022692"/>
    </source>
</evidence>
<feature type="transmembrane region" description="Helical" evidence="6">
    <location>
        <begin position="160"/>
        <end position="184"/>
    </location>
</feature>
<feature type="domain" description="Major facilitator superfamily (MFS) profile" evidence="7">
    <location>
        <begin position="37"/>
        <end position="415"/>
    </location>
</feature>
<feature type="transmembrane region" description="Helical" evidence="6">
    <location>
        <begin position="327"/>
        <end position="345"/>
    </location>
</feature>
<sequence length="418" mass="42546">MSDRDTSPVGATVEAGVAPDPPRSHAPVTPVARPRGLILVLALACGIAVANIYYAQPLVTPIAAAFGVSEGRTALAITLGQIGYALGLALLLPLGDLVENRRLVPRMLLVTALAALAAGLSPGFGPFLAAAVVLGMTSVVAQILIAFVANTSSAGERGAVVGNVMTGLLLGILLARTVSSLVAAAWGWRAIYLISAGLLAALAVVLARILPRRGPSSGGSYPALLASIVRLAREESVLRRRAITQALVFGAFSAFWTSVAVQLDHREHLGQVGIGLFALVGAAGAIGAPVAGRLGDRGLGRSASGIALALAAVSMVLAGIWAGNLVLLAVAAVLLDIAVQCHIVLSQREIYTLRPDARARVTTVFMTTVFVGGATGSGLSGLAYDERGWSGVTVLGTAMASLGFAIWAVAALRGRPSR</sequence>
<dbReference type="GO" id="GO:0005886">
    <property type="term" value="C:plasma membrane"/>
    <property type="evidence" value="ECO:0007669"/>
    <property type="project" value="UniProtKB-SubCell"/>
</dbReference>
<accession>A0A6G9GSM5</accession>
<dbReference type="InterPro" id="IPR020846">
    <property type="entry name" value="MFS_dom"/>
</dbReference>
<feature type="transmembrane region" description="Helical" evidence="6">
    <location>
        <begin position="127"/>
        <end position="148"/>
    </location>
</feature>
<gene>
    <name evidence="8" type="ORF">HA039_02130</name>
</gene>
<protein>
    <submittedName>
        <fullName evidence="8">MFS transporter</fullName>
    </submittedName>
</protein>